<protein>
    <submittedName>
        <fullName evidence="1">Uncharacterized protein</fullName>
    </submittedName>
</protein>
<comment type="caution">
    <text evidence="1">The sequence shown here is derived from an EMBL/GenBank/DDBJ whole genome shotgun (WGS) entry which is preliminary data.</text>
</comment>
<proteinExistence type="predicted"/>
<organism evidence="1 2">
    <name type="scientific">Fluviicola chungangensis</name>
    <dbReference type="NCBI Taxonomy" id="2597671"/>
    <lineage>
        <taxon>Bacteria</taxon>
        <taxon>Pseudomonadati</taxon>
        <taxon>Bacteroidota</taxon>
        <taxon>Flavobacteriia</taxon>
        <taxon>Flavobacteriales</taxon>
        <taxon>Crocinitomicaceae</taxon>
        <taxon>Fluviicola</taxon>
    </lineage>
</organism>
<reference evidence="1 2" key="1">
    <citation type="submission" date="2019-07" db="EMBL/GenBank/DDBJ databases">
        <authorList>
            <person name="Huq M.A."/>
        </authorList>
    </citation>
    <scope>NUCLEOTIDE SEQUENCE [LARGE SCALE GENOMIC DNA]</scope>
    <source>
        <strain evidence="1 2">MAH-3</strain>
    </source>
</reference>
<dbReference type="EMBL" id="VLPL01000005">
    <property type="protein sequence ID" value="TSJ42416.1"/>
    <property type="molecule type" value="Genomic_DNA"/>
</dbReference>
<sequence>MKDIRVPLEELSYRIENKVTRENEKKQKIKFMNHKALEMIGIIDTKHFFWADKLRAVKSMDS</sequence>
<evidence type="ECO:0000313" key="1">
    <source>
        <dbReference type="EMBL" id="TSJ42416.1"/>
    </source>
</evidence>
<evidence type="ECO:0000313" key="2">
    <source>
        <dbReference type="Proteomes" id="UP000316008"/>
    </source>
</evidence>
<dbReference type="AlphaFoldDB" id="A0A556MR54"/>
<dbReference type="RefSeq" id="WP_144333371.1">
    <property type="nucleotide sequence ID" value="NZ_VLPL01000005.1"/>
</dbReference>
<accession>A0A556MR54</accession>
<name>A0A556MR54_9FLAO</name>
<keyword evidence="2" id="KW-1185">Reference proteome</keyword>
<gene>
    <name evidence="1" type="ORF">FO442_11660</name>
</gene>
<dbReference type="Proteomes" id="UP000316008">
    <property type="component" value="Unassembled WGS sequence"/>
</dbReference>